<feature type="transmembrane region" description="Helical" evidence="2">
    <location>
        <begin position="36"/>
        <end position="58"/>
    </location>
</feature>
<feature type="region of interest" description="Disordered" evidence="1">
    <location>
        <begin position="472"/>
        <end position="501"/>
    </location>
</feature>
<gene>
    <name evidence="4" type="primary">LOC107823619</name>
</gene>
<dbReference type="OMA" id="QCADAET"/>
<keyword evidence="2" id="KW-0812">Transmembrane</keyword>
<keyword evidence="2" id="KW-0472">Membrane</keyword>
<feature type="region of interest" description="Disordered" evidence="1">
    <location>
        <begin position="121"/>
        <end position="160"/>
    </location>
</feature>
<organism evidence="3 4">
    <name type="scientific">Nicotiana tabacum</name>
    <name type="common">Common tobacco</name>
    <dbReference type="NCBI Taxonomy" id="4097"/>
    <lineage>
        <taxon>Eukaryota</taxon>
        <taxon>Viridiplantae</taxon>
        <taxon>Streptophyta</taxon>
        <taxon>Embryophyta</taxon>
        <taxon>Tracheophyta</taxon>
        <taxon>Spermatophyta</taxon>
        <taxon>Magnoliopsida</taxon>
        <taxon>eudicotyledons</taxon>
        <taxon>Gunneridae</taxon>
        <taxon>Pentapetalae</taxon>
        <taxon>asterids</taxon>
        <taxon>lamiids</taxon>
        <taxon>Solanales</taxon>
        <taxon>Solanaceae</taxon>
        <taxon>Nicotianoideae</taxon>
        <taxon>Nicotianeae</taxon>
        <taxon>Nicotiana</taxon>
    </lineage>
</organism>
<name>A0A1S4CXB5_TOBAC</name>
<evidence type="ECO:0000313" key="4">
    <source>
        <dbReference type="RefSeq" id="XP_016505795.1"/>
    </source>
</evidence>
<dbReference type="RefSeq" id="XP_016505795.1">
    <property type="nucleotide sequence ID" value="XM_016650309.1"/>
</dbReference>
<dbReference type="OrthoDB" id="1293325at2759"/>
<dbReference type="AlphaFoldDB" id="A0A1S4CXB5"/>
<dbReference type="GeneID" id="107823619"/>
<dbReference type="RefSeq" id="XP_016505795.1">
    <property type="nucleotide sequence ID" value="XM_016650309.2"/>
</dbReference>
<dbReference type="Proteomes" id="UP000790787">
    <property type="component" value="Chromosome 19"/>
</dbReference>
<reference evidence="4" key="2">
    <citation type="submission" date="2025-08" db="UniProtKB">
        <authorList>
            <consortium name="RefSeq"/>
        </authorList>
    </citation>
    <scope>IDENTIFICATION</scope>
    <source>
        <tissue evidence="4">Leaf</tissue>
    </source>
</reference>
<dbReference type="PaxDb" id="4097-A0A1S4CXB5"/>
<evidence type="ECO:0000256" key="1">
    <source>
        <dbReference type="SAM" id="MobiDB-lite"/>
    </source>
</evidence>
<dbReference type="KEGG" id="nta:107823619"/>
<feature type="compositionally biased region" description="Acidic residues" evidence="1">
    <location>
        <begin position="489"/>
        <end position="501"/>
    </location>
</feature>
<evidence type="ECO:0000313" key="3">
    <source>
        <dbReference type="Proteomes" id="UP000790787"/>
    </source>
</evidence>
<proteinExistence type="predicted"/>
<feature type="compositionally biased region" description="Basic and acidic residues" evidence="1">
    <location>
        <begin position="148"/>
        <end position="160"/>
    </location>
</feature>
<protein>
    <submittedName>
        <fullName evidence="4">Uncharacterized protein LOC107823619</fullName>
    </submittedName>
</protein>
<reference evidence="3" key="1">
    <citation type="journal article" date="2014" name="Nat. Commun.">
        <title>The tobacco genome sequence and its comparison with those of tomato and potato.</title>
        <authorList>
            <person name="Sierro N."/>
            <person name="Battey J.N."/>
            <person name="Ouadi S."/>
            <person name="Bakaher N."/>
            <person name="Bovet L."/>
            <person name="Willig A."/>
            <person name="Goepfert S."/>
            <person name="Peitsch M.C."/>
            <person name="Ivanov N.V."/>
        </authorList>
    </citation>
    <scope>NUCLEOTIDE SEQUENCE [LARGE SCALE GENOMIC DNA]</scope>
</reference>
<sequence length="633" mass="70755">MIMEYSKSKKKSQNNQINVQNQKLNMKISSSKNGSGIASVILLGGAFITAALGSAFLVERKCRKSTQKITKKENNKNSEDGSSKGLHFLLPESSPCIEQQQVSSNGTEKLCVDDSISLFSTPSFNQDEKPNLGMDDEKRDSQTAIVSDHPKEEEKSPSFERLTVDKEELESSEIKISLLPDPDQELNKVTLERIHVIQGNEKTEMATILYEPSLQVDNKREFSVDNKHNDKGELSELQHTDMIETDNYEAVLIQEQQNQAIGDQEIFSPDGSLPESSTSSEQDFLPVQLYSVPLFEHKQLNYAHGQANKAVETIELMKAADEDEHKDHMQITDFEEQCADVETQIDQIAKNCNLKMQCNDENERFKENDQANSCNEKATSENSPCSLAAPAIRNASIDDQHSAEVVQVIKETNATDITPGGEQSLEAEHSPIRFVEKQSFERNYQGTGLEEDKETSETLAVNIEVVEKDLEARSREAEDEVAESVFVDKEEDDGYDNDIDKEDVADDISEGAGNSSEQSNIEKLWPANSNQELLLELKEKKVKEGMKIEDDETCCISKSTQNEFDITSCQQSNDGKDDSAVNVTERYRTKLMNLDDVAAITRGRRVLLGGLLALICYLCLKAFSLPALADSRF</sequence>
<accession>A0A1S4CXB5</accession>
<evidence type="ECO:0000256" key="2">
    <source>
        <dbReference type="SAM" id="Phobius"/>
    </source>
</evidence>
<feature type="region of interest" description="Disordered" evidence="1">
    <location>
        <begin position="66"/>
        <end position="89"/>
    </location>
</feature>
<feature type="transmembrane region" description="Helical" evidence="2">
    <location>
        <begin position="606"/>
        <end position="629"/>
    </location>
</feature>
<feature type="compositionally biased region" description="Basic and acidic residues" evidence="1">
    <location>
        <begin position="126"/>
        <end position="141"/>
    </location>
</feature>
<keyword evidence="3" id="KW-1185">Reference proteome</keyword>
<keyword evidence="2" id="KW-1133">Transmembrane helix</keyword>
<feature type="compositionally biased region" description="Basic and acidic residues" evidence="1">
    <location>
        <begin position="70"/>
        <end position="82"/>
    </location>
</feature>